<sequence length="64" mass="7032">MGVSFKVARAGTRYRPKAGLSDDNPESDKGGDSVQGLHEDDALEWHPCLDYQSSQCPLTWSSFS</sequence>
<proteinExistence type="predicted"/>
<protein>
    <submittedName>
        <fullName evidence="2">Uncharacterized protein</fullName>
    </submittedName>
</protein>
<organism evidence="2 3">
    <name type="scientific">Dipteronia sinensis</name>
    <dbReference type="NCBI Taxonomy" id="43782"/>
    <lineage>
        <taxon>Eukaryota</taxon>
        <taxon>Viridiplantae</taxon>
        <taxon>Streptophyta</taxon>
        <taxon>Embryophyta</taxon>
        <taxon>Tracheophyta</taxon>
        <taxon>Spermatophyta</taxon>
        <taxon>Magnoliopsida</taxon>
        <taxon>eudicotyledons</taxon>
        <taxon>Gunneridae</taxon>
        <taxon>Pentapetalae</taxon>
        <taxon>rosids</taxon>
        <taxon>malvids</taxon>
        <taxon>Sapindales</taxon>
        <taxon>Sapindaceae</taxon>
        <taxon>Hippocastanoideae</taxon>
        <taxon>Acereae</taxon>
        <taxon>Dipteronia</taxon>
    </lineage>
</organism>
<dbReference type="AlphaFoldDB" id="A0AAE0DV25"/>
<comment type="caution">
    <text evidence="2">The sequence shown here is derived from an EMBL/GenBank/DDBJ whole genome shotgun (WGS) entry which is preliminary data.</text>
</comment>
<dbReference type="EMBL" id="JANJYJ010000009">
    <property type="protein sequence ID" value="KAK3189431.1"/>
    <property type="molecule type" value="Genomic_DNA"/>
</dbReference>
<reference evidence="2" key="1">
    <citation type="journal article" date="2023" name="Plant J.">
        <title>Genome sequences and population genomics provide insights into the demographic history, inbreeding, and mutation load of two 'living fossil' tree species of Dipteronia.</title>
        <authorList>
            <person name="Feng Y."/>
            <person name="Comes H.P."/>
            <person name="Chen J."/>
            <person name="Zhu S."/>
            <person name="Lu R."/>
            <person name="Zhang X."/>
            <person name="Li P."/>
            <person name="Qiu J."/>
            <person name="Olsen K.M."/>
            <person name="Qiu Y."/>
        </authorList>
    </citation>
    <scope>NUCLEOTIDE SEQUENCE</scope>
    <source>
        <strain evidence="2">NBL</strain>
    </source>
</reference>
<evidence type="ECO:0000256" key="1">
    <source>
        <dbReference type="SAM" id="MobiDB-lite"/>
    </source>
</evidence>
<evidence type="ECO:0000313" key="3">
    <source>
        <dbReference type="Proteomes" id="UP001281410"/>
    </source>
</evidence>
<accession>A0AAE0DV25</accession>
<feature type="region of interest" description="Disordered" evidence="1">
    <location>
        <begin position="14"/>
        <end position="38"/>
    </location>
</feature>
<dbReference type="Proteomes" id="UP001281410">
    <property type="component" value="Unassembled WGS sequence"/>
</dbReference>
<keyword evidence="3" id="KW-1185">Reference proteome</keyword>
<gene>
    <name evidence="2" type="ORF">Dsin_028992</name>
</gene>
<feature type="compositionally biased region" description="Basic and acidic residues" evidence="1">
    <location>
        <begin position="26"/>
        <end position="38"/>
    </location>
</feature>
<evidence type="ECO:0000313" key="2">
    <source>
        <dbReference type="EMBL" id="KAK3189431.1"/>
    </source>
</evidence>
<name>A0AAE0DV25_9ROSI</name>